<dbReference type="Pfam" id="PF07494">
    <property type="entry name" value="Reg_prop"/>
    <property type="match status" value="4"/>
</dbReference>
<evidence type="ECO:0000256" key="8">
    <source>
        <dbReference type="ARBA" id="ARBA00023012"/>
    </source>
</evidence>
<dbReference type="SMART" id="SM00448">
    <property type="entry name" value="REC"/>
    <property type="match status" value="1"/>
</dbReference>
<dbReference type="InterPro" id="IPR036890">
    <property type="entry name" value="HATPase_C_sf"/>
</dbReference>
<dbReference type="InterPro" id="IPR013783">
    <property type="entry name" value="Ig-like_fold"/>
</dbReference>
<evidence type="ECO:0000256" key="11">
    <source>
        <dbReference type="ARBA" id="ARBA00023163"/>
    </source>
</evidence>
<dbReference type="SMART" id="SM00388">
    <property type="entry name" value="HisKA"/>
    <property type="match status" value="1"/>
</dbReference>
<dbReference type="Gene3D" id="1.10.10.60">
    <property type="entry name" value="Homeodomain-like"/>
    <property type="match status" value="1"/>
</dbReference>
<dbReference type="SUPFAM" id="SSF46689">
    <property type="entry name" value="Homeodomain-like"/>
    <property type="match status" value="1"/>
</dbReference>
<dbReference type="EC" id="2.7.13.3" evidence="2"/>
<dbReference type="FunFam" id="3.30.565.10:FF:000037">
    <property type="entry name" value="Hybrid sensor histidine kinase/response regulator"/>
    <property type="match status" value="1"/>
</dbReference>
<dbReference type="GO" id="GO:0003700">
    <property type="term" value="F:DNA-binding transcription factor activity"/>
    <property type="evidence" value="ECO:0007669"/>
    <property type="project" value="InterPro"/>
</dbReference>
<evidence type="ECO:0000256" key="7">
    <source>
        <dbReference type="ARBA" id="ARBA00022840"/>
    </source>
</evidence>
<dbReference type="Gene3D" id="2.60.40.10">
    <property type="entry name" value="Immunoglobulins"/>
    <property type="match status" value="1"/>
</dbReference>
<dbReference type="EMBL" id="QGGO01000020">
    <property type="protein sequence ID" value="PWK22373.1"/>
    <property type="molecule type" value="Genomic_DNA"/>
</dbReference>
<keyword evidence="10" id="KW-0238">DNA-binding</keyword>
<reference evidence="16 17" key="1">
    <citation type="submission" date="2018-05" db="EMBL/GenBank/DDBJ databases">
        <title>Genomic Encyclopedia of Archaeal and Bacterial Type Strains, Phase II (KMG-II): from individual species to whole genera.</title>
        <authorList>
            <person name="Goeker M."/>
        </authorList>
    </citation>
    <scope>NUCLEOTIDE SEQUENCE [LARGE SCALE GENOMIC DNA]</scope>
    <source>
        <strain evidence="16 17">DSM 22214</strain>
    </source>
</reference>
<dbReference type="Gene3D" id="2.130.10.10">
    <property type="entry name" value="YVTN repeat-like/Quinoprotein amine dehydrogenase"/>
    <property type="match status" value="3"/>
</dbReference>
<dbReference type="InterPro" id="IPR009057">
    <property type="entry name" value="Homeodomain-like_sf"/>
</dbReference>
<comment type="catalytic activity">
    <reaction evidence="1">
        <text>ATP + protein L-histidine = ADP + protein N-phospho-L-histidine.</text>
        <dbReference type="EC" id="2.7.13.3"/>
    </reaction>
</comment>
<dbReference type="InterPro" id="IPR005467">
    <property type="entry name" value="His_kinase_dom"/>
</dbReference>
<dbReference type="Gene3D" id="3.30.565.10">
    <property type="entry name" value="Histidine kinase-like ATPase, C-terminal domain"/>
    <property type="match status" value="1"/>
</dbReference>
<dbReference type="InterPro" id="IPR001789">
    <property type="entry name" value="Sig_transdc_resp-reg_receiver"/>
</dbReference>
<evidence type="ECO:0000259" key="14">
    <source>
        <dbReference type="PROSITE" id="PS50109"/>
    </source>
</evidence>
<dbReference type="InterPro" id="IPR003594">
    <property type="entry name" value="HATPase_dom"/>
</dbReference>
<sequence>MNRLVKILFFVLLFPLEMIAIKPYQILHFGTQNGLSFGKVNSIVQDKNGFIWVATDDGLNRFDGISFKTFKFDEENNQSLAGNYVQRIFRDVDGKIWVSSRKGLTSINLENETFVQPNSVKFDVSHIIDDKKGNLWVSTTLNGIYKINKKDKKVINYNQNGLKNLSSNSILTVKPDSHGLVWIGTNRNGINILSDSFEKLSLIKVKGQELLKDSRINAIFEDSFQNIWIAASNGIFYFKRTKNEIVKLNFSTKTNTNIFLSVLETHDKTLMLGIQDGGLYKLNLRAEYSPNTNIDIQEVTDEKRSLSNKSVQSLYEDRDFNVWVGTYGDGIYMLGKPQERFEKYGETTKFNSIETSIKYYGITEDNEGFLWLGTDGNGIFKTTLDGKIVKRYAVENGKLTDNAILSAYKDSRNTLWFGSYKGGLYRYNKKTDSFENYKYTPNSPDGLPANDVRTILEDSQKNLWIGLNGGGLSKFNPENKTFTNFNPRQKNFISSDVRAIVQEKQDELWIGTYGNGLFKFYPSKNKFVAYLDKELNLSLGVILSLHIDVRQVLWIGTQENGLISYNLKTKEIKKYNERRGLLSNTILSIKSIGTENLWISTNAGLSKIEIATDRIYNFDTKDGLQKGVFNENSVIYNAQKGYMCYGGTGGWNFFYPEKINQLSYKPHLVILGIDLFGNSQRIQNNYISIQHLNKEIPKVTLESNQSVFAIQYRAINFSFADENKFAYMLEGLDKDWLYVNKQKAAIYRYLQPGTYIFKVKVANKDDIWFDDDAQLMLVILPPWYKTWWAYLIYTFALMGVVYYYQRYRNQQAALRYEIEIAKIESEKEKEINERKIAFFTYISHEFRTPLTLIINPLKDIVNHKNKDFGSLGIAYRNARRLLSLVDQLLLFRKSESGLDELNMTKLNLNELCKEVYLCFVNQAKDKNIFYEYVCENEDIEFWGDKEKLEIALFNLISNALKFTNEGGDVSFICEQRQNQITIKVKDSGVGIAKETGEQLFQVFYQGRSTKSSQGFGIGLYLAKTYINKHGGNISYVSSEKGTEFTIKLHKNKDLSFPIEIPKVDDSTDNLILEELNHNTQILEVETLEENFGRIANSIFSHPKTMVIIDDDIQIRNYLKQLFCDQFNLLDADNGQTGLALVEEHLPDIIICDVFMQGVDGIEVCSALKQNDYTKHIPIILLTASSSLEIKLQGIELGVDDFISKPFEKELLIARVNSILRNRNVLQKYFFNEVTLQSNTQKISPEFKQFIDDCIKIVEKNLLEKDFNVGSLASELCISPSSLYTRIKSVSGLTPNVFIRYIRLRKAAVILISTKQTISQVSYEVGFKDIKYFREQFTKLFGITPSAYLKKYRKPFQNKE</sequence>
<dbReference type="InterPro" id="IPR011123">
    <property type="entry name" value="Y_Y_Y"/>
</dbReference>
<gene>
    <name evidence="16" type="ORF">LV89_03438</name>
</gene>
<dbReference type="InterPro" id="IPR036097">
    <property type="entry name" value="HisK_dim/P_sf"/>
</dbReference>
<evidence type="ECO:0000259" key="15">
    <source>
        <dbReference type="PROSITE" id="PS50110"/>
    </source>
</evidence>
<feature type="domain" description="Histidine kinase" evidence="14">
    <location>
        <begin position="841"/>
        <end position="1052"/>
    </location>
</feature>
<dbReference type="SUPFAM" id="SSF55874">
    <property type="entry name" value="ATPase domain of HSP90 chaperone/DNA topoisomerase II/histidine kinase"/>
    <property type="match status" value="1"/>
</dbReference>
<dbReference type="CDD" id="cd00075">
    <property type="entry name" value="HATPase"/>
    <property type="match status" value="1"/>
</dbReference>
<dbReference type="PANTHER" id="PTHR43547">
    <property type="entry name" value="TWO-COMPONENT HISTIDINE KINASE"/>
    <property type="match status" value="1"/>
</dbReference>
<dbReference type="InterPro" id="IPR003661">
    <property type="entry name" value="HisK_dim/P_dom"/>
</dbReference>
<accession>A0A316E0T2</accession>
<dbReference type="PRINTS" id="PR00344">
    <property type="entry name" value="BCTRLSENSOR"/>
</dbReference>
<keyword evidence="6" id="KW-0418">Kinase</keyword>
<dbReference type="Pfam" id="PF12833">
    <property type="entry name" value="HTH_18"/>
    <property type="match status" value="1"/>
</dbReference>
<evidence type="ECO:0000256" key="9">
    <source>
        <dbReference type="ARBA" id="ARBA00023015"/>
    </source>
</evidence>
<feature type="domain" description="HTH araC/xylS-type" evidence="13">
    <location>
        <begin position="1251"/>
        <end position="1350"/>
    </location>
</feature>
<proteinExistence type="predicted"/>
<dbReference type="GO" id="GO:0005524">
    <property type="term" value="F:ATP binding"/>
    <property type="evidence" value="ECO:0007669"/>
    <property type="project" value="UniProtKB-KW"/>
</dbReference>
<evidence type="ECO:0000313" key="16">
    <source>
        <dbReference type="EMBL" id="PWK22373.1"/>
    </source>
</evidence>
<keyword evidence="17" id="KW-1185">Reference proteome</keyword>
<evidence type="ECO:0000256" key="3">
    <source>
        <dbReference type="ARBA" id="ARBA00022553"/>
    </source>
</evidence>
<dbReference type="InterPro" id="IPR004358">
    <property type="entry name" value="Sig_transdc_His_kin-like_C"/>
</dbReference>
<evidence type="ECO:0000256" key="5">
    <source>
        <dbReference type="ARBA" id="ARBA00022741"/>
    </source>
</evidence>
<dbReference type="InterPro" id="IPR011006">
    <property type="entry name" value="CheY-like_superfamily"/>
</dbReference>
<dbReference type="SUPFAM" id="SSF52172">
    <property type="entry name" value="CheY-like"/>
    <property type="match status" value="1"/>
</dbReference>
<organism evidence="16 17">
    <name type="scientific">Arcicella aurantiaca</name>
    <dbReference type="NCBI Taxonomy" id="591202"/>
    <lineage>
        <taxon>Bacteria</taxon>
        <taxon>Pseudomonadati</taxon>
        <taxon>Bacteroidota</taxon>
        <taxon>Cytophagia</taxon>
        <taxon>Cytophagales</taxon>
        <taxon>Flectobacillaceae</taxon>
        <taxon>Arcicella</taxon>
    </lineage>
</organism>
<comment type="caution">
    <text evidence="16">The sequence shown here is derived from an EMBL/GenBank/DDBJ whole genome shotgun (WGS) entry which is preliminary data.</text>
</comment>
<dbReference type="SUPFAM" id="SSF63829">
    <property type="entry name" value="Calcium-dependent phosphotriesterase"/>
    <property type="match status" value="3"/>
</dbReference>
<dbReference type="InterPro" id="IPR011110">
    <property type="entry name" value="Reg_prop"/>
</dbReference>
<dbReference type="GO" id="GO:0000155">
    <property type="term" value="F:phosphorelay sensor kinase activity"/>
    <property type="evidence" value="ECO:0007669"/>
    <property type="project" value="InterPro"/>
</dbReference>
<keyword evidence="3 12" id="KW-0597">Phosphoprotein</keyword>
<keyword evidence="11" id="KW-0804">Transcription</keyword>
<dbReference type="Gene3D" id="3.40.50.2300">
    <property type="match status" value="1"/>
</dbReference>
<dbReference type="CDD" id="cd00082">
    <property type="entry name" value="HisKA"/>
    <property type="match status" value="1"/>
</dbReference>
<dbReference type="PROSITE" id="PS00041">
    <property type="entry name" value="HTH_ARAC_FAMILY_1"/>
    <property type="match status" value="1"/>
</dbReference>
<evidence type="ECO:0000256" key="12">
    <source>
        <dbReference type="PROSITE-ProRule" id="PRU00169"/>
    </source>
</evidence>
<dbReference type="PANTHER" id="PTHR43547:SF2">
    <property type="entry name" value="HYBRID SIGNAL TRANSDUCTION HISTIDINE KINASE C"/>
    <property type="match status" value="1"/>
</dbReference>
<evidence type="ECO:0000256" key="6">
    <source>
        <dbReference type="ARBA" id="ARBA00022777"/>
    </source>
</evidence>
<dbReference type="PROSITE" id="PS50110">
    <property type="entry name" value="RESPONSE_REGULATORY"/>
    <property type="match status" value="1"/>
</dbReference>
<dbReference type="InterPro" id="IPR015943">
    <property type="entry name" value="WD40/YVTN_repeat-like_dom_sf"/>
</dbReference>
<dbReference type="InterPro" id="IPR018062">
    <property type="entry name" value="HTH_AraC-typ_CS"/>
</dbReference>
<keyword evidence="7" id="KW-0067">ATP-binding</keyword>
<evidence type="ECO:0000259" key="13">
    <source>
        <dbReference type="PROSITE" id="PS01124"/>
    </source>
</evidence>
<feature type="modified residue" description="4-aspartylphosphate" evidence="12">
    <location>
        <position position="1152"/>
    </location>
</feature>
<dbReference type="InterPro" id="IPR018060">
    <property type="entry name" value="HTH_AraC"/>
</dbReference>
<keyword evidence="5" id="KW-0547">Nucleotide-binding</keyword>
<evidence type="ECO:0000256" key="2">
    <source>
        <dbReference type="ARBA" id="ARBA00012438"/>
    </source>
</evidence>
<evidence type="ECO:0000256" key="1">
    <source>
        <dbReference type="ARBA" id="ARBA00000085"/>
    </source>
</evidence>
<dbReference type="SMART" id="SM00342">
    <property type="entry name" value="HTH_ARAC"/>
    <property type="match status" value="1"/>
</dbReference>
<evidence type="ECO:0000313" key="17">
    <source>
        <dbReference type="Proteomes" id="UP000245489"/>
    </source>
</evidence>
<dbReference type="PROSITE" id="PS50109">
    <property type="entry name" value="HIS_KIN"/>
    <property type="match status" value="1"/>
</dbReference>
<dbReference type="Pfam" id="PF02518">
    <property type="entry name" value="HATPase_c"/>
    <property type="match status" value="1"/>
</dbReference>
<dbReference type="SUPFAM" id="SSF47384">
    <property type="entry name" value="Homodimeric domain of signal transducing histidine kinase"/>
    <property type="match status" value="1"/>
</dbReference>
<dbReference type="GO" id="GO:0043565">
    <property type="term" value="F:sequence-specific DNA binding"/>
    <property type="evidence" value="ECO:0007669"/>
    <property type="project" value="InterPro"/>
</dbReference>
<dbReference type="PROSITE" id="PS01124">
    <property type="entry name" value="HTH_ARAC_FAMILY_2"/>
    <property type="match status" value="1"/>
</dbReference>
<dbReference type="Pfam" id="PF07495">
    <property type="entry name" value="Y_Y_Y"/>
    <property type="match status" value="1"/>
</dbReference>
<evidence type="ECO:0000256" key="4">
    <source>
        <dbReference type="ARBA" id="ARBA00022679"/>
    </source>
</evidence>
<dbReference type="SMART" id="SM00387">
    <property type="entry name" value="HATPase_c"/>
    <property type="match status" value="1"/>
</dbReference>
<protein>
    <recommendedName>
        <fullName evidence="2">histidine kinase</fullName>
        <ecNumber evidence="2">2.7.13.3</ecNumber>
    </recommendedName>
</protein>
<evidence type="ECO:0000256" key="10">
    <source>
        <dbReference type="ARBA" id="ARBA00023125"/>
    </source>
</evidence>
<name>A0A316E0T2_9BACT</name>
<dbReference type="Pfam" id="PF00512">
    <property type="entry name" value="HisKA"/>
    <property type="match status" value="1"/>
</dbReference>
<keyword evidence="9" id="KW-0805">Transcription regulation</keyword>
<dbReference type="Proteomes" id="UP000245489">
    <property type="component" value="Unassembled WGS sequence"/>
</dbReference>
<keyword evidence="4" id="KW-0808">Transferase</keyword>
<feature type="domain" description="Response regulatory" evidence="15">
    <location>
        <begin position="1104"/>
        <end position="1219"/>
    </location>
</feature>
<dbReference type="Gene3D" id="1.10.287.130">
    <property type="match status" value="1"/>
</dbReference>
<dbReference type="Pfam" id="PF00072">
    <property type="entry name" value="Response_reg"/>
    <property type="match status" value="1"/>
</dbReference>
<keyword evidence="8" id="KW-0902">Two-component regulatory system</keyword>